<gene>
    <name evidence="10" type="ORF">EMPS_04399</name>
</gene>
<feature type="compositionally biased region" description="Polar residues" evidence="6">
    <location>
        <begin position="147"/>
        <end position="159"/>
    </location>
</feature>
<reference evidence="10" key="1">
    <citation type="submission" date="2021-11" db="EMBL/GenBank/DDBJ databases">
        <authorList>
            <person name="Herlambang A."/>
            <person name="Guo Y."/>
            <person name="Takashima Y."/>
            <person name="Nishizawa T."/>
        </authorList>
    </citation>
    <scope>NUCLEOTIDE SEQUENCE</scope>
    <source>
        <strain evidence="10">E1425</strain>
    </source>
</reference>
<dbReference type="Gene3D" id="3.40.30.10">
    <property type="entry name" value="Glutaredoxin"/>
    <property type="match status" value="3"/>
</dbReference>
<protein>
    <recommendedName>
        <fullName evidence="9">Thioredoxin domain-containing protein</fullName>
    </recommendedName>
</protein>
<evidence type="ECO:0000313" key="11">
    <source>
        <dbReference type="Proteomes" id="UP000827284"/>
    </source>
</evidence>
<dbReference type="InterPro" id="IPR017937">
    <property type="entry name" value="Thioredoxin_CS"/>
</dbReference>
<evidence type="ECO:0000256" key="3">
    <source>
        <dbReference type="ARBA" id="ARBA00022989"/>
    </source>
</evidence>
<dbReference type="InterPro" id="IPR052250">
    <property type="entry name" value="PDI_TMX3"/>
</dbReference>
<dbReference type="PANTHER" id="PTHR46426">
    <property type="entry name" value="PROTEIN DISULFIDE-ISOMERASE TMX3"/>
    <property type="match status" value="1"/>
</dbReference>
<comment type="subcellular location">
    <subcellularLocation>
        <location evidence="1">Endoplasmic reticulum membrane</location>
        <topology evidence="1">Single-pass membrane protein</topology>
    </subcellularLocation>
</comment>
<evidence type="ECO:0000256" key="4">
    <source>
        <dbReference type="ARBA" id="ARBA00023136"/>
    </source>
</evidence>
<accession>A0A9P3H8L3</accession>
<dbReference type="PRINTS" id="PR00421">
    <property type="entry name" value="THIOREDOXIN"/>
</dbReference>
<dbReference type="InterPro" id="IPR013766">
    <property type="entry name" value="Thioredoxin_domain"/>
</dbReference>
<proteinExistence type="predicted"/>
<keyword evidence="8" id="KW-0732">Signal</keyword>
<feature type="region of interest" description="Disordered" evidence="6">
    <location>
        <begin position="132"/>
        <end position="161"/>
    </location>
</feature>
<evidence type="ECO:0000256" key="7">
    <source>
        <dbReference type="SAM" id="Phobius"/>
    </source>
</evidence>
<evidence type="ECO:0000259" key="9">
    <source>
        <dbReference type="PROSITE" id="PS51352"/>
    </source>
</evidence>
<keyword evidence="2 7" id="KW-0812">Transmembrane</keyword>
<evidence type="ECO:0000256" key="2">
    <source>
        <dbReference type="ARBA" id="ARBA00022692"/>
    </source>
</evidence>
<keyword evidence="11" id="KW-1185">Reference proteome</keyword>
<dbReference type="SUPFAM" id="SSF52833">
    <property type="entry name" value="Thioredoxin-like"/>
    <property type="match status" value="3"/>
</dbReference>
<feature type="domain" description="Thioredoxin" evidence="9">
    <location>
        <begin position="13"/>
        <end position="135"/>
    </location>
</feature>
<dbReference type="PANTHER" id="PTHR46426:SF1">
    <property type="entry name" value="PROTEIN DISULFIDE-ISOMERASE TMX3"/>
    <property type="match status" value="1"/>
</dbReference>
<dbReference type="AlphaFoldDB" id="A0A9P3H8L3"/>
<keyword evidence="4 7" id="KW-0472">Membrane</keyword>
<evidence type="ECO:0000256" key="5">
    <source>
        <dbReference type="ARBA" id="ARBA00045246"/>
    </source>
</evidence>
<feature type="domain" description="Thioredoxin" evidence="9">
    <location>
        <begin position="145"/>
        <end position="340"/>
    </location>
</feature>
<dbReference type="Pfam" id="PF00085">
    <property type="entry name" value="Thioredoxin"/>
    <property type="match status" value="2"/>
</dbReference>
<dbReference type="EMBL" id="BQFW01000006">
    <property type="protein sequence ID" value="GJJ72042.1"/>
    <property type="molecule type" value="Genomic_DNA"/>
</dbReference>
<dbReference type="PROSITE" id="PS51352">
    <property type="entry name" value="THIOREDOXIN_2"/>
    <property type="match status" value="2"/>
</dbReference>
<evidence type="ECO:0000256" key="8">
    <source>
        <dbReference type="SAM" id="SignalP"/>
    </source>
</evidence>
<dbReference type="Proteomes" id="UP000827284">
    <property type="component" value="Unassembled WGS sequence"/>
</dbReference>
<dbReference type="OrthoDB" id="427280at2759"/>
<feature type="signal peptide" evidence="8">
    <location>
        <begin position="1"/>
        <end position="26"/>
    </location>
</feature>
<feature type="compositionally biased region" description="Basic and acidic residues" evidence="6">
    <location>
        <begin position="132"/>
        <end position="145"/>
    </location>
</feature>
<comment type="function">
    <text evidence="5">Probable disulfide isomerase, which participates in the folding of proteins containing disulfide bonds. May act as a dithiol oxidase. Acts as a regulator of endoplasmic reticulum-mitochondria contact sites via its ability to regulate redox signals.</text>
</comment>
<evidence type="ECO:0000313" key="10">
    <source>
        <dbReference type="EMBL" id="GJJ72042.1"/>
    </source>
</evidence>
<dbReference type="PROSITE" id="PS00194">
    <property type="entry name" value="THIOREDOXIN_1"/>
    <property type="match status" value="1"/>
</dbReference>
<evidence type="ECO:0000256" key="1">
    <source>
        <dbReference type="ARBA" id="ARBA00004389"/>
    </source>
</evidence>
<comment type="caution">
    <text evidence="10">The sequence shown here is derived from an EMBL/GenBank/DDBJ whole genome shotgun (WGS) entry which is preliminary data.</text>
</comment>
<dbReference type="GO" id="GO:0005789">
    <property type="term" value="C:endoplasmic reticulum membrane"/>
    <property type="evidence" value="ECO:0007669"/>
    <property type="project" value="UniProtKB-SubCell"/>
</dbReference>
<name>A0A9P3H8L3_9FUNG</name>
<reference evidence="10" key="2">
    <citation type="journal article" date="2022" name="Microbiol. Resour. Announc.">
        <title>Whole-Genome Sequence of Entomortierella parvispora E1425, a Mucoromycotan Fungus Associated with Burkholderiaceae-Related Endosymbiotic Bacteria.</title>
        <authorList>
            <person name="Herlambang A."/>
            <person name="Guo Y."/>
            <person name="Takashima Y."/>
            <person name="Narisawa K."/>
            <person name="Ohta H."/>
            <person name="Nishizawa T."/>
        </authorList>
    </citation>
    <scope>NUCLEOTIDE SEQUENCE</scope>
    <source>
        <strain evidence="10">E1425</strain>
    </source>
</reference>
<dbReference type="Pfam" id="PF13848">
    <property type="entry name" value="Thioredoxin_6"/>
    <property type="match status" value="1"/>
</dbReference>
<organism evidence="10 11">
    <name type="scientific">Entomortierella parvispora</name>
    <dbReference type="NCBI Taxonomy" id="205924"/>
    <lineage>
        <taxon>Eukaryota</taxon>
        <taxon>Fungi</taxon>
        <taxon>Fungi incertae sedis</taxon>
        <taxon>Mucoromycota</taxon>
        <taxon>Mortierellomycotina</taxon>
        <taxon>Mortierellomycetes</taxon>
        <taxon>Mortierellales</taxon>
        <taxon>Mortierellaceae</taxon>
        <taxon>Entomortierella</taxon>
    </lineage>
</organism>
<evidence type="ECO:0000256" key="6">
    <source>
        <dbReference type="SAM" id="MobiDB-lite"/>
    </source>
</evidence>
<dbReference type="InterPro" id="IPR036249">
    <property type="entry name" value="Thioredoxin-like_sf"/>
</dbReference>
<feature type="chain" id="PRO_5040221899" description="Thioredoxin domain-containing protein" evidence="8">
    <location>
        <begin position="27"/>
        <end position="567"/>
    </location>
</feature>
<sequence>MLLRNAISAVLAIAVCAALPLASASAASHELTSADFASNVASGTTFVKFYSPQCGHCIRLAPTWEQMAEELQGLETSKDFKFAEVNCLMEGDICDDNNVRGYPSLQLFHSGKSLESYDGPRDLKDLKGYATKRAEEYSPSRRAQEAVKQNSARSPQPNVNPEGKVAVLDAMTYTAALQGGGGGAPWLIEYYAPWCGHCKALAPIYEELAKELKGLVNVGKVDCPANEVICRSQGVRGYPTIKLHQHGKAAEFTDRRSLESMKNFALGATAPSVTRIELGDLEGLIAGVEVSFIYLYDAARDVAASEMMDKQSQIFYQQASFYSSADPVVARRLAVTETAGPKLLVLKDGRQFEYQGSLTKRYEVESWIEQVKDPLVPLVTGKNSAKTLHAPGITILGLFDLSKPATLPARKALIETAYKYKKWAAGGNAGSHKIRFAVMDANKWSNYISNALRTEMLNLPVIMAVNSIEEVYYAKAADGRRVELTEEALWQYIQDLESGSLEEESMLNYAQKVFRSISGHVSGVFSTVAAHPYIALIVVISSVYLLVKKAIAYVNEDVRPAGTVKAD</sequence>
<keyword evidence="3 7" id="KW-1133">Transmembrane helix</keyword>
<dbReference type="CDD" id="cd02961">
    <property type="entry name" value="PDI_a_family"/>
    <property type="match status" value="1"/>
</dbReference>
<feature type="transmembrane region" description="Helical" evidence="7">
    <location>
        <begin position="524"/>
        <end position="547"/>
    </location>
</feature>